<keyword evidence="7 18" id="KW-0812">Transmembrane</keyword>
<reference evidence="21" key="1">
    <citation type="submission" date="2017-07" db="EMBL/GenBank/DDBJ databases">
        <title>Taro Niue Genome Assembly and Annotation.</title>
        <authorList>
            <person name="Atibalentja N."/>
            <person name="Keating K."/>
            <person name="Fields C.J."/>
        </authorList>
    </citation>
    <scope>NUCLEOTIDE SEQUENCE</scope>
    <source>
        <strain evidence="21">Niue_2</strain>
        <tissue evidence="21">Leaf</tissue>
    </source>
</reference>
<evidence type="ECO:0000313" key="22">
    <source>
        <dbReference type="Proteomes" id="UP000652761"/>
    </source>
</evidence>
<evidence type="ECO:0000256" key="12">
    <source>
        <dbReference type="ARBA" id="ARBA00022840"/>
    </source>
</evidence>
<dbReference type="InterPro" id="IPR000719">
    <property type="entry name" value="Prot_kinase_dom"/>
</dbReference>
<evidence type="ECO:0000256" key="1">
    <source>
        <dbReference type="ARBA" id="ARBA00004479"/>
    </source>
</evidence>
<dbReference type="InterPro" id="IPR001220">
    <property type="entry name" value="Legume_lectin_dom"/>
</dbReference>
<dbReference type="CDD" id="cd06899">
    <property type="entry name" value="lectin_legume_LecRK_Arcelin_ConA"/>
    <property type="match status" value="1"/>
</dbReference>
<dbReference type="PROSITE" id="PS00108">
    <property type="entry name" value="PROTEIN_KINASE_ST"/>
    <property type="match status" value="1"/>
</dbReference>
<evidence type="ECO:0000256" key="4">
    <source>
        <dbReference type="ARBA" id="ARBA00012513"/>
    </source>
</evidence>
<dbReference type="SMART" id="SM00220">
    <property type="entry name" value="S_TKc"/>
    <property type="match status" value="1"/>
</dbReference>
<evidence type="ECO:0000313" key="21">
    <source>
        <dbReference type="EMBL" id="MQM11446.1"/>
    </source>
</evidence>
<keyword evidence="10 17" id="KW-0547">Nucleotide-binding</keyword>
<dbReference type="EMBL" id="NMUH01004980">
    <property type="protein sequence ID" value="MQM11446.1"/>
    <property type="molecule type" value="Genomic_DNA"/>
</dbReference>
<feature type="signal peptide" evidence="19">
    <location>
        <begin position="1"/>
        <end position="38"/>
    </location>
</feature>
<keyword evidence="11" id="KW-0418">Kinase</keyword>
<dbReference type="SUPFAM" id="SSF49899">
    <property type="entry name" value="Concanavalin A-like lectins/glucanases"/>
    <property type="match status" value="1"/>
</dbReference>
<dbReference type="InterPro" id="IPR011009">
    <property type="entry name" value="Kinase-like_dom_sf"/>
</dbReference>
<evidence type="ECO:0000256" key="2">
    <source>
        <dbReference type="ARBA" id="ARBA00008536"/>
    </source>
</evidence>
<organism evidence="21 22">
    <name type="scientific">Colocasia esculenta</name>
    <name type="common">Wild taro</name>
    <name type="synonym">Arum esculentum</name>
    <dbReference type="NCBI Taxonomy" id="4460"/>
    <lineage>
        <taxon>Eukaryota</taxon>
        <taxon>Viridiplantae</taxon>
        <taxon>Streptophyta</taxon>
        <taxon>Embryophyta</taxon>
        <taxon>Tracheophyta</taxon>
        <taxon>Spermatophyta</taxon>
        <taxon>Magnoliopsida</taxon>
        <taxon>Liliopsida</taxon>
        <taxon>Araceae</taxon>
        <taxon>Aroideae</taxon>
        <taxon>Colocasieae</taxon>
        <taxon>Colocasia</taxon>
    </lineage>
</organism>
<dbReference type="InterPro" id="IPR017441">
    <property type="entry name" value="Protein_kinase_ATP_BS"/>
</dbReference>
<protein>
    <recommendedName>
        <fullName evidence="4">non-specific serine/threonine protein kinase</fullName>
        <ecNumber evidence="4">2.7.11.1</ecNumber>
    </recommendedName>
</protein>
<dbReference type="Gene3D" id="1.10.510.10">
    <property type="entry name" value="Transferase(Phosphotransferase) domain 1"/>
    <property type="match status" value="1"/>
</dbReference>
<keyword evidence="8 19" id="KW-0732">Signal</keyword>
<name>A0A843WUC1_COLES</name>
<evidence type="ECO:0000256" key="10">
    <source>
        <dbReference type="ARBA" id="ARBA00022741"/>
    </source>
</evidence>
<dbReference type="PANTHER" id="PTHR27007">
    <property type="match status" value="1"/>
</dbReference>
<dbReference type="InterPro" id="IPR008271">
    <property type="entry name" value="Ser/Thr_kinase_AS"/>
</dbReference>
<comment type="catalytic activity">
    <reaction evidence="16">
        <text>L-seryl-[protein] + ATP = O-phospho-L-seryl-[protein] + ADP + H(+)</text>
        <dbReference type="Rhea" id="RHEA:17989"/>
        <dbReference type="Rhea" id="RHEA-COMP:9863"/>
        <dbReference type="Rhea" id="RHEA-COMP:11604"/>
        <dbReference type="ChEBI" id="CHEBI:15378"/>
        <dbReference type="ChEBI" id="CHEBI:29999"/>
        <dbReference type="ChEBI" id="CHEBI:30616"/>
        <dbReference type="ChEBI" id="CHEBI:83421"/>
        <dbReference type="ChEBI" id="CHEBI:456216"/>
        <dbReference type="EC" id="2.7.11.1"/>
    </reaction>
</comment>
<comment type="catalytic activity">
    <reaction evidence="15">
        <text>L-threonyl-[protein] + ATP = O-phospho-L-threonyl-[protein] + ADP + H(+)</text>
        <dbReference type="Rhea" id="RHEA:46608"/>
        <dbReference type="Rhea" id="RHEA-COMP:11060"/>
        <dbReference type="Rhea" id="RHEA-COMP:11605"/>
        <dbReference type="ChEBI" id="CHEBI:15378"/>
        <dbReference type="ChEBI" id="CHEBI:30013"/>
        <dbReference type="ChEBI" id="CHEBI:30616"/>
        <dbReference type="ChEBI" id="CHEBI:61977"/>
        <dbReference type="ChEBI" id="CHEBI:456216"/>
        <dbReference type="EC" id="2.7.11.1"/>
    </reaction>
</comment>
<gene>
    <name evidence="21" type="ORF">Taro_044351</name>
</gene>
<dbReference type="FunFam" id="2.60.120.200:FF:000246">
    <property type="entry name" value="L-type lectin-domain containing receptor kinase V.9"/>
    <property type="match status" value="1"/>
</dbReference>
<keyword evidence="13 18" id="KW-1133">Transmembrane helix</keyword>
<keyword evidence="14 18" id="KW-0472">Membrane</keyword>
<dbReference type="Pfam" id="PF00069">
    <property type="entry name" value="Pkinase"/>
    <property type="match status" value="1"/>
</dbReference>
<dbReference type="Pfam" id="PF00139">
    <property type="entry name" value="Lectin_legB"/>
    <property type="match status" value="1"/>
</dbReference>
<evidence type="ECO:0000256" key="13">
    <source>
        <dbReference type="ARBA" id="ARBA00022989"/>
    </source>
</evidence>
<dbReference type="GO" id="GO:0005524">
    <property type="term" value="F:ATP binding"/>
    <property type="evidence" value="ECO:0007669"/>
    <property type="project" value="UniProtKB-UniRule"/>
</dbReference>
<evidence type="ECO:0000256" key="16">
    <source>
        <dbReference type="ARBA" id="ARBA00048679"/>
    </source>
</evidence>
<comment type="similarity">
    <text evidence="3">In the C-terminal section; belongs to the protein kinase superfamily. Ser/Thr protein kinase family.</text>
</comment>
<comment type="caution">
    <text evidence="21">The sequence shown here is derived from an EMBL/GenBank/DDBJ whole genome shotgun (WGS) entry which is preliminary data.</text>
</comment>
<proteinExistence type="inferred from homology"/>
<feature type="transmembrane region" description="Helical" evidence="18">
    <location>
        <begin position="319"/>
        <end position="342"/>
    </location>
</feature>
<dbReference type="InterPro" id="IPR013320">
    <property type="entry name" value="ConA-like_dom_sf"/>
</dbReference>
<feature type="chain" id="PRO_5032570621" description="non-specific serine/threonine protein kinase" evidence="19">
    <location>
        <begin position="39"/>
        <end position="749"/>
    </location>
</feature>
<evidence type="ECO:0000259" key="20">
    <source>
        <dbReference type="PROSITE" id="PS50011"/>
    </source>
</evidence>
<evidence type="ECO:0000256" key="6">
    <source>
        <dbReference type="ARBA" id="ARBA00022679"/>
    </source>
</evidence>
<dbReference type="Gene3D" id="2.60.120.200">
    <property type="match status" value="1"/>
</dbReference>
<keyword evidence="5" id="KW-0723">Serine/threonine-protein kinase</keyword>
<accession>A0A843WUC1</accession>
<evidence type="ECO:0000256" key="14">
    <source>
        <dbReference type="ARBA" id="ARBA00023136"/>
    </source>
</evidence>
<comment type="similarity">
    <text evidence="2">In the N-terminal section; belongs to the leguminous lectin family.</text>
</comment>
<dbReference type="CDD" id="cd14066">
    <property type="entry name" value="STKc_IRAK"/>
    <property type="match status" value="1"/>
</dbReference>
<dbReference type="SUPFAM" id="SSF56112">
    <property type="entry name" value="Protein kinase-like (PK-like)"/>
    <property type="match status" value="1"/>
</dbReference>
<dbReference type="PROSITE" id="PS00107">
    <property type="entry name" value="PROTEIN_KINASE_ATP"/>
    <property type="match status" value="1"/>
</dbReference>
<dbReference type="EC" id="2.7.11.1" evidence="4"/>
<evidence type="ECO:0000256" key="19">
    <source>
        <dbReference type="SAM" id="SignalP"/>
    </source>
</evidence>
<keyword evidence="22" id="KW-1185">Reference proteome</keyword>
<dbReference type="GO" id="GO:0016020">
    <property type="term" value="C:membrane"/>
    <property type="evidence" value="ECO:0007669"/>
    <property type="project" value="UniProtKB-SubCell"/>
</dbReference>
<dbReference type="Proteomes" id="UP000652761">
    <property type="component" value="Unassembled WGS sequence"/>
</dbReference>
<keyword evidence="9" id="KW-0430">Lectin</keyword>
<evidence type="ECO:0000256" key="17">
    <source>
        <dbReference type="PROSITE-ProRule" id="PRU10141"/>
    </source>
</evidence>
<dbReference type="AlphaFoldDB" id="A0A843WUC1"/>
<keyword evidence="12 17" id="KW-0067">ATP-binding</keyword>
<dbReference type="FunFam" id="1.10.510.10:FF:000108">
    <property type="entry name" value="L-type lectin-domain containing receptor kinase S.4"/>
    <property type="match status" value="1"/>
</dbReference>
<evidence type="ECO:0000256" key="9">
    <source>
        <dbReference type="ARBA" id="ARBA00022734"/>
    </source>
</evidence>
<dbReference type="OrthoDB" id="543442at2759"/>
<feature type="binding site" evidence="17">
    <location>
        <position position="417"/>
    </location>
    <ligand>
        <name>ATP</name>
        <dbReference type="ChEBI" id="CHEBI:30616"/>
    </ligand>
</feature>
<dbReference type="PROSITE" id="PS50011">
    <property type="entry name" value="PROTEIN_KINASE_DOM"/>
    <property type="match status" value="1"/>
</dbReference>
<evidence type="ECO:0000256" key="18">
    <source>
        <dbReference type="SAM" id="Phobius"/>
    </source>
</evidence>
<feature type="domain" description="Protein kinase" evidence="20">
    <location>
        <begin position="390"/>
        <end position="665"/>
    </location>
</feature>
<evidence type="ECO:0000256" key="15">
    <source>
        <dbReference type="ARBA" id="ARBA00047899"/>
    </source>
</evidence>
<dbReference type="InterPro" id="IPR050528">
    <property type="entry name" value="L-type_Lectin-RKs"/>
</dbReference>
<dbReference type="Gene3D" id="3.30.200.20">
    <property type="entry name" value="Phosphorylase Kinase, domain 1"/>
    <property type="match status" value="1"/>
</dbReference>
<evidence type="ECO:0000256" key="5">
    <source>
        <dbReference type="ARBA" id="ARBA00022527"/>
    </source>
</evidence>
<sequence>MVRPLHLLSPSPPPMSTPRALRLLLLLLSLLYSPLLRPLPVATADFLLNGFDPANLTLYGDAAVETGYRSLSITNPSAFSIGRALYKSKVATRESFGGGRVLPFHASFIFSMAPIRSVLPGHGIAFLFSPSPGIQGATAAQHMGLFNRSTDGNQTNRVFAVEFDVFQNQEFSDIDANHVGVDLYSLTSVDARAAGYWPDSSSSLSSSSSSFVGLKLNDGSNYQAWVDYVDGWLNVTMAPAALGKKLSRPLISRALNLSDVFLDEMYVGFCAATGKLMERHRILGWSFSNYNSSLSEALITSNLPNFIPPEEGSKLGKGAVAGITAAAVASLIITSVAMYVFWRHRRRQKREETGGRGGDGAGEVVLEDWELEYWPHRIGYRDIAAATDAFSDQNLIGSGGNGRVYRGVLGGAQVAVKLFLRNTGEEARQFLAEVSSLGRLKHRNLVGLRGWCRRKEGGDLILVYDYMENGSLDRWLFPPGGGPALDWETRVKVLRDVAAGVLYLHEGWETRVLHRDIKASNVMLDSAMNGRLGDFGLARMHPHGRGLGTSRVVGSVGYMAPEVVCSGRASAATDVYGFGVLLLEAVCGRRPVEEGCPPLVEWAWTLAESGDLPEAVDLRLGGGGFNKEEAVRLLELGLMCTCVDPASRPTMRQVAMALEGPPPQTEGEAPDDKGEAPEAGLLDRKLRGAEAMTPTTALWMRSKRQRGRWSGGGRVGAAAQERHLTFEELRQSISCSTSLSASDIIVEGR</sequence>
<comment type="subcellular location">
    <subcellularLocation>
        <location evidence="1">Membrane</location>
        <topology evidence="1">Single-pass type I membrane protein</topology>
    </subcellularLocation>
</comment>
<evidence type="ECO:0000256" key="11">
    <source>
        <dbReference type="ARBA" id="ARBA00022777"/>
    </source>
</evidence>
<evidence type="ECO:0000256" key="3">
    <source>
        <dbReference type="ARBA" id="ARBA00010217"/>
    </source>
</evidence>
<dbReference type="GO" id="GO:0004674">
    <property type="term" value="F:protein serine/threonine kinase activity"/>
    <property type="evidence" value="ECO:0007669"/>
    <property type="project" value="UniProtKB-KW"/>
</dbReference>
<dbReference type="GO" id="GO:0030246">
    <property type="term" value="F:carbohydrate binding"/>
    <property type="evidence" value="ECO:0007669"/>
    <property type="project" value="UniProtKB-KW"/>
</dbReference>
<keyword evidence="6" id="KW-0808">Transferase</keyword>
<evidence type="ECO:0000256" key="7">
    <source>
        <dbReference type="ARBA" id="ARBA00022692"/>
    </source>
</evidence>
<evidence type="ECO:0000256" key="8">
    <source>
        <dbReference type="ARBA" id="ARBA00022729"/>
    </source>
</evidence>